<dbReference type="SUPFAM" id="SSF48403">
    <property type="entry name" value="Ankyrin repeat"/>
    <property type="match status" value="1"/>
</dbReference>
<dbReference type="InterPro" id="IPR002110">
    <property type="entry name" value="Ankyrin_rpt"/>
</dbReference>
<evidence type="ECO:0000313" key="1">
    <source>
        <dbReference type="EMBL" id="CAI9932834.1"/>
    </source>
</evidence>
<comment type="caution">
    <text evidence="1">The sequence shown here is derived from an EMBL/GenBank/DDBJ whole genome shotgun (WGS) entry which is preliminary data.</text>
</comment>
<dbReference type="InterPro" id="IPR036770">
    <property type="entry name" value="Ankyrin_rpt-contain_sf"/>
</dbReference>
<dbReference type="SMART" id="SM00248">
    <property type="entry name" value="ANK"/>
    <property type="match status" value="4"/>
</dbReference>
<gene>
    <name evidence="1" type="ORF">HINF_LOCUS20479</name>
    <name evidence="2" type="ORF">HINF_LOCUS45328</name>
</gene>
<sequence length="529" mass="61055">MPSIFQIVMQNNPSMLLKYESQFSQTDTHKNTPLMLAAKLGYLECCRVLKSLMHKKNTSEMNAFFVAIVHNQLECAQFLEEEADFEAFTVQKYQNLPVGCDLLTAGIESKNPRVYQYLVSLYRKTQCVDEQDPILLLKLSSFPQFIQLLKSVKISLFKSQLAHTQNQQVPKSSPFNVKKIDQMRRNIAHYMALLNFTDISAVQLTKELGVDFTLQDANLDTPLKLAIMKNQNDFIRVFCQLFAVKDSEAVKQAVVFENRAAVRAMVPLHLKENEAVPVIFYSVVQRDIEIFKYILEFQADSKLDQQQYIDLSSNAELAAKIGKQQQIMLKKDTTVFEFINMCGDKEKAEVYNQYMKNKMNEEIGDALHPISKITNINDQDTQRQIYHEVVDVINLMKLNHEKQRQEFDIKMDCIIQFYEKKTHMLEQALYETEQERNELLDVVADVIGEDKAQEIRNKSFNRSQMRSQSINNSFNMQPTNDSLIISPPPIAITKKDKVIPPVMPISDMQLKDFNKGINAEIDWNGLSIE</sequence>
<dbReference type="EMBL" id="CAXDID020000196">
    <property type="protein sequence ID" value="CAL6053422.1"/>
    <property type="molecule type" value="Genomic_DNA"/>
</dbReference>
<dbReference type="Pfam" id="PF12796">
    <property type="entry name" value="Ank_2"/>
    <property type="match status" value="1"/>
</dbReference>
<keyword evidence="3" id="KW-1185">Reference proteome</keyword>
<dbReference type="Proteomes" id="UP001642409">
    <property type="component" value="Unassembled WGS sequence"/>
</dbReference>
<dbReference type="EMBL" id="CATOUU010000526">
    <property type="protein sequence ID" value="CAI9932834.1"/>
    <property type="molecule type" value="Genomic_DNA"/>
</dbReference>
<accession>A0AA86P6J1</accession>
<dbReference type="Gene3D" id="1.25.40.20">
    <property type="entry name" value="Ankyrin repeat-containing domain"/>
    <property type="match status" value="1"/>
</dbReference>
<reference evidence="1" key="1">
    <citation type="submission" date="2023-06" db="EMBL/GenBank/DDBJ databases">
        <authorList>
            <person name="Kurt Z."/>
        </authorList>
    </citation>
    <scope>NUCLEOTIDE SEQUENCE</scope>
</reference>
<protein>
    <recommendedName>
        <fullName evidence="4">Ankyrin repeat-containing protein</fullName>
    </recommendedName>
</protein>
<organism evidence="1">
    <name type="scientific">Hexamita inflata</name>
    <dbReference type="NCBI Taxonomy" id="28002"/>
    <lineage>
        <taxon>Eukaryota</taxon>
        <taxon>Metamonada</taxon>
        <taxon>Diplomonadida</taxon>
        <taxon>Hexamitidae</taxon>
        <taxon>Hexamitinae</taxon>
        <taxon>Hexamita</taxon>
    </lineage>
</organism>
<evidence type="ECO:0000313" key="3">
    <source>
        <dbReference type="Proteomes" id="UP001642409"/>
    </source>
</evidence>
<proteinExistence type="predicted"/>
<name>A0AA86P6J1_9EUKA</name>
<evidence type="ECO:0008006" key="4">
    <source>
        <dbReference type="Google" id="ProtNLM"/>
    </source>
</evidence>
<reference evidence="2 3" key="2">
    <citation type="submission" date="2024-07" db="EMBL/GenBank/DDBJ databases">
        <authorList>
            <person name="Akdeniz Z."/>
        </authorList>
    </citation>
    <scope>NUCLEOTIDE SEQUENCE [LARGE SCALE GENOMIC DNA]</scope>
</reference>
<evidence type="ECO:0000313" key="2">
    <source>
        <dbReference type="EMBL" id="CAL6053422.1"/>
    </source>
</evidence>
<dbReference type="AlphaFoldDB" id="A0AA86P6J1"/>